<dbReference type="PANTHER" id="PTHR37422">
    <property type="entry name" value="TEICHURONIC ACID BIOSYNTHESIS PROTEIN TUAE"/>
    <property type="match status" value="1"/>
</dbReference>
<feature type="transmembrane region" description="Helical" evidence="5">
    <location>
        <begin position="245"/>
        <end position="263"/>
    </location>
</feature>
<feature type="transmembrane region" description="Helical" evidence="5">
    <location>
        <begin position="200"/>
        <end position="216"/>
    </location>
</feature>
<gene>
    <name evidence="7" type="ORF">Ari01nite_80360</name>
</gene>
<evidence type="ECO:0000313" key="7">
    <source>
        <dbReference type="EMBL" id="GIF00572.1"/>
    </source>
</evidence>
<feature type="transmembrane region" description="Helical" evidence="5">
    <location>
        <begin position="177"/>
        <end position="193"/>
    </location>
</feature>
<evidence type="ECO:0000256" key="4">
    <source>
        <dbReference type="ARBA" id="ARBA00023136"/>
    </source>
</evidence>
<dbReference type="AlphaFoldDB" id="A0A919KBV3"/>
<comment type="subcellular location">
    <subcellularLocation>
        <location evidence="1">Membrane</location>
        <topology evidence="1">Multi-pass membrane protein</topology>
    </subcellularLocation>
</comment>
<evidence type="ECO:0000313" key="8">
    <source>
        <dbReference type="Proteomes" id="UP000636960"/>
    </source>
</evidence>
<feature type="transmembrane region" description="Helical" evidence="5">
    <location>
        <begin position="48"/>
        <end position="66"/>
    </location>
</feature>
<keyword evidence="2 5" id="KW-0812">Transmembrane</keyword>
<feature type="transmembrane region" description="Helical" evidence="5">
    <location>
        <begin position="137"/>
        <end position="157"/>
    </location>
</feature>
<feature type="transmembrane region" description="Helical" evidence="5">
    <location>
        <begin position="330"/>
        <end position="351"/>
    </location>
</feature>
<feature type="domain" description="O-antigen ligase-related" evidence="6">
    <location>
        <begin position="210"/>
        <end position="345"/>
    </location>
</feature>
<organism evidence="7 8">
    <name type="scientific">Paractinoplanes rishiriensis</name>
    <dbReference type="NCBI Taxonomy" id="1050105"/>
    <lineage>
        <taxon>Bacteria</taxon>
        <taxon>Bacillati</taxon>
        <taxon>Actinomycetota</taxon>
        <taxon>Actinomycetes</taxon>
        <taxon>Micromonosporales</taxon>
        <taxon>Micromonosporaceae</taxon>
        <taxon>Paractinoplanes</taxon>
    </lineage>
</organism>
<keyword evidence="4 5" id="KW-0472">Membrane</keyword>
<name>A0A919KBV3_9ACTN</name>
<dbReference type="Pfam" id="PF04932">
    <property type="entry name" value="Wzy_C"/>
    <property type="match status" value="1"/>
</dbReference>
<feature type="transmembrane region" description="Helical" evidence="5">
    <location>
        <begin position="12"/>
        <end position="33"/>
    </location>
</feature>
<dbReference type="InterPro" id="IPR007016">
    <property type="entry name" value="O-antigen_ligase-rel_domated"/>
</dbReference>
<keyword evidence="8" id="KW-1185">Reference proteome</keyword>
<evidence type="ECO:0000256" key="2">
    <source>
        <dbReference type="ARBA" id="ARBA00022692"/>
    </source>
</evidence>
<evidence type="ECO:0000256" key="3">
    <source>
        <dbReference type="ARBA" id="ARBA00022989"/>
    </source>
</evidence>
<feature type="transmembrane region" description="Helical" evidence="5">
    <location>
        <begin position="222"/>
        <end position="238"/>
    </location>
</feature>
<dbReference type="GO" id="GO:0016020">
    <property type="term" value="C:membrane"/>
    <property type="evidence" value="ECO:0007669"/>
    <property type="project" value="UniProtKB-SubCell"/>
</dbReference>
<protein>
    <recommendedName>
        <fullName evidence="6">O-antigen ligase-related domain-containing protein</fullName>
    </recommendedName>
</protein>
<sequence>MGLRLSGAADQPKPTIVVIGLAFVATLAGHFTLDRLGLTIPVLNDSRVLLFSALLMAFALEATAAARRPGSRLTRLGTALGTRRSLHPVLLLFGYQMLSAWWAPPGAVLNDVLTDLVAATVLVCVYAALAEWDSDRVVRITLTCLYGAAWLYFLYAASGRGHTASGRWAAFGGGPNVFVRVMILGMLAAVYLYCRSGDRLFWLIGVPPFLVGALASGSRGGLIALGITIVIALPRLWPVLWSRRFVRALLLFVGMGAVFWYFVGETVVALTQNRFAVATLEQRYTSGRDVLYEEGLIVFVEHPVFGVGVHGFSVVADVGTAGVYVHNLPLAVAAEGGVVGLILLVAAFAALRREYARVPYPQRSLEARTAVHCGIVIGCAGLFSGDYYDSRLMWIFFLLAAIRPSAGHRLETPLASRDHRAIN</sequence>
<proteinExistence type="predicted"/>
<evidence type="ECO:0000256" key="1">
    <source>
        <dbReference type="ARBA" id="ARBA00004141"/>
    </source>
</evidence>
<dbReference type="Proteomes" id="UP000636960">
    <property type="component" value="Unassembled WGS sequence"/>
</dbReference>
<comment type="caution">
    <text evidence="7">The sequence shown here is derived from an EMBL/GenBank/DDBJ whole genome shotgun (WGS) entry which is preliminary data.</text>
</comment>
<evidence type="ECO:0000256" key="5">
    <source>
        <dbReference type="SAM" id="Phobius"/>
    </source>
</evidence>
<evidence type="ECO:0000259" key="6">
    <source>
        <dbReference type="Pfam" id="PF04932"/>
    </source>
</evidence>
<feature type="transmembrane region" description="Helical" evidence="5">
    <location>
        <begin position="86"/>
        <end position="103"/>
    </location>
</feature>
<dbReference type="RefSeq" id="WP_203788526.1">
    <property type="nucleotide sequence ID" value="NZ_BOMV01000087.1"/>
</dbReference>
<accession>A0A919KBV3</accession>
<keyword evidence="3 5" id="KW-1133">Transmembrane helix</keyword>
<feature type="transmembrane region" description="Helical" evidence="5">
    <location>
        <begin position="109"/>
        <end position="130"/>
    </location>
</feature>
<reference evidence="7" key="1">
    <citation type="submission" date="2021-01" db="EMBL/GenBank/DDBJ databases">
        <title>Whole genome shotgun sequence of Actinoplanes rishiriensis NBRC 108556.</title>
        <authorList>
            <person name="Komaki H."/>
            <person name="Tamura T."/>
        </authorList>
    </citation>
    <scope>NUCLEOTIDE SEQUENCE</scope>
    <source>
        <strain evidence="7">NBRC 108556</strain>
    </source>
</reference>
<dbReference type="InterPro" id="IPR051533">
    <property type="entry name" value="WaaL-like"/>
</dbReference>
<dbReference type="EMBL" id="BOMV01000087">
    <property type="protein sequence ID" value="GIF00572.1"/>
    <property type="molecule type" value="Genomic_DNA"/>
</dbReference>
<dbReference type="PANTHER" id="PTHR37422:SF13">
    <property type="entry name" value="LIPOPOLYSACCHARIDE BIOSYNTHESIS PROTEIN PA4999-RELATED"/>
    <property type="match status" value="1"/>
</dbReference>